<evidence type="ECO:0000256" key="9">
    <source>
        <dbReference type="ARBA" id="ARBA00023136"/>
    </source>
</evidence>
<dbReference type="PANTHER" id="PTHR43520:SF8">
    <property type="entry name" value="P-TYPE CU(+) TRANSPORTER"/>
    <property type="match status" value="1"/>
</dbReference>
<evidence type="ECO:0000259" key="11">
    <source>
        <dbReference type="PROSITE" id="PS50846"/>
    </source>
</evidence>
<dbReference type="InterPro" id="IPR023298">
    <property type="entry name" value="ATPase_P-typ_TM_dom_sf"/>
</dbReference>
<reference evidence="12 13" key="1">
    <citation type="submission" date="2020-04" db="EMBL/GenBank/DDBJ databases">
        <authorList>
            <person name="Klaysubun C."/>
            <person name="Duangmal K."/>
            <person name="Lipun K."/>
        </authorList>
    </citation>
    <scope>NUCLEOTIDE SEQUENCE [LARGE SCALE GENOMIC DNA]</scope>
    <source>
        <strain evidence="12 13">K10HN5</strain>
    </source>
</reference>
<dbReference type="NCBIfam" id="TIGR01525">
    <property type="entry name" value="ATPase-IB_hvy"/>
    <property type="match status" value="1"/>
</dbReference>
<dbReference type="PROSITE" id="PS50846">
    <property type="entry name" value="HMA_2"/>
    <property type="match status" value="1"/>
</dbReference>
<keyword evidence="13" id="KW-1185">Reference proteome</keyword>
<evidence type="ECO:0000313" key="12">
    <source>
        <dbReference type="EMBL" id="NMI01998.1"/>
    </source>
</evidence>
<keyword evidence="9 10" id="KW-0472">Membrane</keyword>
<keyword evidence="10" id="KW-1003">Cell membrane</keyword>
<dbReference type="SFLD" id="SFLDS00003">
    <property type="entry name" value="Haloacid_Dehalogenase"/>
    <property type="match status" value="1"/>
</dbReference>
<protein>
    <submittedName>
        <fullName evidence="12">Copper-translocating P-type ATPase</fullName>
    </submittedName>
</protein>
<dbReference type="SUPFAM" id="SSF55008">
    <property type="entry name" value="HMA, heavy metal-associated domain"/>
    <property type="match status" value="1"/>
</dbReference>
<keyword evidence="6 10" id="KW-0067">ATP-binding</keyword>
<dbReference type="InterPro" id="IPR027256">
    <property type="entry name" value="P-typ_ATPase_IB"/>
</dbReference>
<name>A0ABX1SN38_9PSEU</name>
<dbReference type="InterPro" id="IPR023299">
    <property type="entry name" value="ATPase_P-typ_cyto_dom_N"/>
</dbReference>
<dbReference type="InterPro" id="IPR008250">
    <property type="entry name" value="ATPase_P-typ_transduc_dom_A_sf"/>
</dbReference>
<dbReference type="Pfam" id="PF00122">
    <property type="entry name" value="E1-E2_ATPase"/>
    <property type="match status" value="1"/>
</dbReference>
<proteinExistence type="inferred from homology"/>
<dbReference type="Pfam" id="PF00702">
    <property type="entry name" value="Hydrolase"/>
    <property type="match status" value="1"/>
</dbReference>
<dbReference type="Gene3D" id="3.40.1110.10">
    <property type="entry name" value="Calcium-transporting ATPase, cytoplasmic domain N"/>
    <property type="match status" value="1"/>
</dbReference>
<dbReference type="InterPro" id="IPR001757">
    <property type="entry name" value="P_typ_ATPase"/>
</dbReference>
<dbReference type="InterPro" id="IPR036163">
    <property type="entry name" value="HMA_dom_sf"/>
</dbReference>
<keyword evidence="3 10" id="KW-0812">Transmembrane</keyword>
<comment type="subcellular location">
    <subcellularLocation>
        <location evidence="1">Cell membrane</location>
        <topology evidence="1">Multi-pass membrane protein</topology>
    </subcellularLocation>
</comment>
<dbReference type="EMBL" id="JAAXLA010000113">
    <property type="protein sequence ID" value="NMI01998.1"/>
    <property type="molecule type" value="Genomic_DNA"/>
</dbReference>
<dbReference type="RefSeq" id="WP_169385505.1">
    <property type="nucleotide sequence ID" value="NZ_JAAXLA010000113.1"/>
</dbReference>
<dbReference type="SUPFAM" id="SSF56784">
    <property type="entry name" value="HAD-like"/>
    <property type="match status" value="1"/>
</dbReference>
<dbReference type="InterPro" id="IPR018303">
    <property type="entry name" value="ATPase_P-typ_P_site"/>
</dbReference>
<dbReference type="SFLD" id="SFLDG00002">
    <property type="entry name" value="C1.7:_P-type_atpase_like"/>
    <property type="match status" value="1"/>
</dbReference>
<evidence type="ECO:0000256" key="7">
    <source>
        <dbReference type="ARBA" id="ARBA00022967"/>
    </source>
</evidence>
<feature type="transmembrane region" description="Helical" evidence="10">
    <location>
        <begin position="338"/>
        <end position="360"/>
    </location>
</feature>
<sequence>MTCAACASRVERKLNKLDGVQATVNYATERARVQCPADTDPRLLISQVERAGYTARRVDDVRDAEDDVDHDDRIADLRRRLAVAAVLAVPVCDLSLALSLFPELRFPGWQWVCLVLAAPVVAWCAWPFHRAALNGLRHRTSSMDTLVSVGVLTASLWSLWVMVKGGQLAPGLGHGLSVLNGGDHALYLEVAAGVTTFLLAGRYFEARAKRSAGAAMRALLALGVKDVEVLRDGAAVRVPISELVTGDRFVVRPGERVATDAVVEEGRSALDTSMVTGEPVPREVVPGDEVIGGTVNAGGRLVLRATRVGAATQLARMTRLVERAQEGKAAAQRLADRVAAVFVPAVLVLAGVTFVGWLVFDGTVAAAVTAAVAVLVVACPCALGLATPTAVLVGSGRGAQLGVFIKGPQALESTRRVDTVVFDKTGTLTEGRMRLVDMRTVPGVSSDELLAVAGAIEHASEHPIAAAVTAAATQRLGDLPEVADFEALPGLGARGVVDGRTAVLGRARLLTDQGLTVPDVLETERAELEARGVTVVLVGWDGAAQGLLAVADQVRPGSRAAVAALRGLGLHPVLVTGDNSRTAAAVGAEVGIDEVIAETLPEGKVDVVRRLQQEGRSVAVVGDGINDAAALATADLGMAIGHGTDAAIEAADIVLGREDLSVVADAVQLARRTHRTIRWNLVWAFGYNLAALPLAVAGLLNPLIAGAAMSMSSVFVVSHSLRL</sequence>
<dbReference type="Proteomes" id="UP000820669">
    <property type="component" value="Unassembled WGS sequence"/>
</dbReference>
<dbReference type="SFLD" id="SFLDF00027">
    <property type="entry name" value="p-type_atpase"/>
    <property type="match status" value="1"/>
</dbReference>
<keyword evidence="5 10" id="KW-0547">Nucleotide-binding</keyword>
<comment type="caution">
    <text evidence="12">The sequence shown here is derived from an EMBL/GenBank/DDBJ whole genome shotgun (WGS) entry which is preliminary data.</text>
</comment>
<dbReference type="CDD" id="cd02094">
    <property type="entry name" value="P-type_ATPase_Cu-like"/>
    <property type="match status" value="1"/>
</dbReference>
<evidence type="ECO:0000256" key="6">
    <source>
        <dbReference type="ARBA" id="ARBA00022840"/>
    </source>
</evidence>
<feature type="transmembrane region" description="Helical" evidence="10">
    <location>
        <begin position="81"/>
        <end position="102"/>
    </location>
</feature>
<feature type="domain" description="HMA" evidence="11">
    <location>
        <begin position="1"/>
        <end position="56"/>
    </location>
</feature>
<evidence type="ECO:0000256" key="1">
    <source>
        <dbReference type="ARBA" id="ARBA00004651"/>
    </source>
</evidence>
<feature type="non-terminal residue" evidence="12">
    <location>
        <position position="723"/>
    </location>
</feature>
<dbReference type="PRINTS" id="PR00119">
    <property type="entry name" value="CATATPASE"/>
</dbReference>
<dbReference type="Gene3D" id="3.30.70.100">
    <property type="match status" value="1"/>
</dbReference>
<feature type="transmembrane region" description="Helical" evidence="10">
    <location>
        <begin position="366"/>
        <end position="387"/>
    </location>
</feature>
<dbReference type="NCBIfam" id="TIGR01511">
    <property type="entry name" value="ATPase-IB1_Cu"/>
    <property type="match status" value="1"/>
</dbReference>
<evidence type="ECO:0000313" key="13">
    <source>
        <dbReference type="Proteomes" id="UP000820669"/>
    </source>
</evidence>
<dbReference type="InterPro" id="IPR006121">
    <property type="entry name" value="HMA_dom"/>
</dbReference>
<evidence type="ECO:0000256" key="3">
    <source>
        <dbReference type="ARBA" id="ARBA00022692"/>
    </source>
</evidence>
<keyword evidence="7" id="KW-1278">Translocase</keyword>
<comment type="similarity">
    <text evidence="2 10">Belongs to the cation transport ATPase (P-type) (TC 3.A.3) family. Type IB subfamily.</text>
</comment>
<accession>A0ABX1SN38</accession>
<dbReference type="InterPro" id="IPR059000">
    <property type="entry name" value="ATPase_P-type_domA"/>
</dbReference>
<dbReference type="PROSITE" id="PS00154">
    <property type="entry name" value="ATPASE_E1_E2"/>
    <property type="match status" value="1"/>
</dbReference>
<dbReference type="SUPFAM" id="SSF81653">
    <property type="entry name" value="Calcium ATPase, transduction domain A"/>
    <property type="match status" value="1"/>
</dbReference>
<dbReference type="PANTHER" id="PTHR43520">
    <property type="entry name" value="ATP7, ISOFORM B"/>
    <property type="match status" value="1"/>
</dbReference>
<evidence type="ECO:0000256" key="5">
    <source>
        <dbReference type="ARBA" id="ARBA00022741"/>
    </source>
</evidence>
<feature type="transmembrane region" description="Helical" evidence="10">
    <location>
        <begin position="185"/>
        <end position="204"/>
    </location>
</feature>
<dbReference type="InterPro" id="IPR036412">
    <property type="entry name" value="HAD-like_sf"/>
</dbReference>
<organism evidence="12 13">
    <name type="scientific">Pseudonocardia acidicola</name>
    <dbReference type="NCBI Taxonomy" id="2724939"/>
    <lineage>
        <taxon>Bacteria</taxon>
        <taxon>Bacillati</taxon>
        <taxon>Actinomycetota</taxon>
        <taxon>Actinomycetes</taxon>
        <taxon>Pseudonocardiales</taxon>
        <taxon>Pseudonocardiaceae</taxon>
        <taxon>Pseudonocardia</taxon>
    </lineage>
</organism>
<evidence type="ECO:0000256" key="10">
    <source>
        <dbReference type="RuleBase" id="RU362081"/>
    </source>
</evidence>
<dbReference type="PRINTS" id="PR00120">
    <property type="entry name" value="HATPASE"/>
</dbReference>
<keyword evidence="4 10" id="KW-0479">Metal-binding</keyword>
<dbReference type="Gene3D" id="2.70.150.10">
    <property type="entry name" value="Calcium-transporting ATPase, cytoplasmic transduction domain A"/>
    <property type="match status" value="1"/>
</dbReference>
<evidence type="ECO:0000256" key="2">
    <source>
        <dbReference type="ARBA" id="ARBA00006024"/>
    </source>
</evidence>
<dbReference type="Pfam" id="PF00403">
    <property type="entry name" value="HMA"/>
    <property type="match status" value="1"/>
</dbReference>
<dbReference type="NCBIfam" id="TIGR01494">
    <property type="entry name" value="ATPase_P-type"/>
    <property type="match status" value="1"/>
</dbReference>
<evidence type="ECO:0000256" key="4">
    <source>
        <dbReference type="ARBA" id="ARBA00022723"/>
    </source>
</evidence>
<dbReference type="SUPFAM" id="SSF81665">
    <property type="entry name" value="Calcium ATPase, transmembrane domain M"/>
    <property type="match status" value="1"/>
</dbReference>
<evidence type="ECO:0000256" key="8">
    <source>
        <dbReference type="ARBA" id="ARBA00022989"/>
    </source>
</evidence>
<keyword evidence="8 10" id="KW-1133">Transmembrane helix</keyword>
<gene>
    <name evidence="12" type="ORF">HF526_32580</name>
</gene>
<dbReference type="Gene3D" id="3.40.50.1000">
    <property type="entry name" value="HAD superfamily/HAD-like"/>
    <property type="match status" value="1"/>
</dbReference>
<feature type="transmembrane region" description="Helical" evidence="10">
    <location>
        <begin position="679"/>
        <end position="697"/>
    </location>
</feature>
<feature type="transmembrane region" description="Helical" evidence="10">
    <location>
        <begin position="146"/>
        <end position="165"/>
    </location>
</feature>
<dbReference type="CDD" id="cd00371">
    <property type="entry name" value="HMA"/>
    <property type="match status" value="1"/>
</dbReference>
<dbReference type="InterPro" id="IPR023214">
    <property type="entry name" value="HAD_sf"/>
</dbReference>
<feature type="transmembrane region" description="Helical" evidence="10">
    <location>
        <begin position="108"/>
        <end position="126"/>
    </location>
</feature>
<dbReference type="InterPro" id="IPR044492">
    <property type="entry name" value="P_typ_ATPase_HD_dom"/>
</dbReference>